<dbReference type="Proteomes" id="UP000812440">
    <property type="component" value="Unassembled WGS sequence"/>
</dbReference>
<reference evidence="5" key="1">
    <citation type="thesis" date="2020" institute="ProQuest LLC" country="789 East Eisenhower Parkway, Ann Arbor, MI, USA">
        <title>Comparative Genomics and Chromosome Evolution.</title>
        <authorList>
            <person name="Mudd A.B."/>
        </authorList>
    </citation>
    <scope>NUCLEOTIDE SEQUENCE</scope>
    <source>
        <strain evidence="5">Female2</strain>
        <tissue evidence="5">Blood</tissue>
    </source>
</reference>
<dbReference type="GO" id="GO:0043491">
    <property type="term" value="P:phosphatidylinositol 3-kinase/protein kinase B signal transduction"/>
    <property type="evidence" value="ECO:0007669"/>
    <property type="project" value="InterPro"/>
</dbReference>
<organism evidence="5 6">
    <name type="scientific">Hymenochirus boettgeri</name>
    <name type="common">Congo dwarf clawed frog</name>
    <dbReference type="NCBI Taxonomy" id="247094"/>
    <lineage>
        <taxon>Eukaryota</taxon>
        <taxon>Metazoa</taxon>
        <taxon>Chordata</taxon>
        <taxon>Craniata</taxon>
        <taxon>Vertebrata</taxon>
        <taxon>Euteleostomi</taxon>
        <taxon>Amphibia</taxon>
        <taxon>Batrachia</taxon>
        <taxon>Anura</taxon>
        <taxon>Pipoidea</taxon>
        <taxon>Pipidae</taxon>
        <taxon>Pipinae</taxon>
        <taxon>Hymenochirus</taxon>
    </lineage>
</organism>
<feature type="domain" description="Neuronal tyrosine-phosphorylated phosphoinositide-3-kinase adapter C-terminal" evidence="4">
    <location>
        <begin position="137"/>
        <end position="306"/>
    </location>
</feature>
<proteinExistence type="predicted"/>
<dbReference type="PANTHER" id="PTHR22633:SF2">
    <property type="entry name" value="NEURONAL TYROSINE-PHOSPHORYLATED PHOSPHOINOSITIDE-3-KINASE ADAPTER 1"/>
    <property type="match status" value="1"/>
</dbReference>
<evidence type="ECO:0000259" key="3">
    <source>
        <dbReference type="Pfam" id="PF15439"/>
    </source>
</evidence>
<keyword evidence="6" id="KW-1185">Reference proteome</keyword>
<sequence length="306" mass="33379">MTSGSSDLVTILGVQKNGAMNLLYRKSRVEWRQKDEEPKKSTGKVRDMASLRRHFRMGFMTMPASQERDPLPCGNVMAPRSLSCHSVGSAPEESGGESGPPGRRPPAKPKRNPSTKLTYGGDGRALEERRVRKDEIPDGSQIWNGNPARSEKGSQGPATSGIPVRSQQSLDSAIARGGSRTGLPVPCQTFPSCHRTADFGASYRLGRSASTSGSSNIHPLAEQTPLPSTPPVPTASKERDGKLQEVIERKRFLCHEIKSRQPRAERGLCKQESLPILPSWRRGSEGRKGGTPPCHRQQAVLWDTAI</sequence>
<dbReference type="GO" id="GO:0048812">
    <property type="term" value="P:neuron projection morphogenesis"/>
    <property type="evidence" value="ECO:0007669"/>
    <property type="project" value="InterPro"/>
</dbReference>
<name>A0A8T2IF44_9PIPI</name>
<feature type="compositionally biased region" description="Basic and acidic residues" evidence="2">
    <location>
        <begin position="124"/>
        <end position="136"/>
    </location>
</feature>
<dbReference type="AlphaFoldDB" id="A0A8T2IF44"/>
<dbReference type="InterPro" id="IPR026722">
    <property type="entry name" value="NYAP1/NYAP2"/>
</dbReference>
<dbReference type="EMBL" id="JAACNH010001128">
    <property type="protein sequence ID" value="KAG8430317.1"/>
    <property type="molecule type" value="Genomic_DNA"/>
</dbReference>
<feature type="compositionally biased region" description="Polar residues" evidence="2">
    <location>
        <begin position="208"/>
        <end position="217"/>
    </location>
</feature>
<evidence type="ECO:0000256" key="2">
    <source>
        <dbReference type="SAM" id="MobiDB-lite"/>
    </source>
</evidence>
<accession>A0A8T2IF44</accession>
<comment type="caution">
    <text evidence="5">The sequence shown here is derived from an EMBL/GenBank/DDBJ whole genome shotgun (WGS) entry which is preliminary data.</text>
</comment>
<evidence type="ECO:0000313" key="5">
    <source>
        <dbReference type="EMBL" id="KAG8430317.1"/>
    </source>
</evidence>
<feature type="region of interest" description="Disordered" evidence="2">
    <location>
        <begin position="207"/>
        <end position="240"/>
    </location>
</feature>
<dbReference type="Pfam" id="PF15452">
    <property type="entry name" value="NYAP_C"/>
    <property type="match status" value="1"/>
</dbReference>
<dbReference type="Pfam" id="PF15439">
    <property type="entry name" value="NYAP_N"/>
    <property type="match status" value="1"/>
</dbReference>
<feature type="region of interest" description="Disordered" evidence="2">
    <location>
        <begin position="31"/>
        <end position="50"/>
    </location>
</feature>
<dbReference type="InterPro" id="IPR029353">
    <property type="entry name" value="NYAP_C"/>
</dbReference>
<evidence type="ECO:0000256" key="1">
    <source>
        <dbReference type="ARBA" id="ARBA00022553"/>
    </source>
</evidence>
<protein>
    <submittedName>
        <fullName evidence="5">Uncharacterized protein</fullName>
    </submittedName>
</protein>
<gene>
    <name evidence="5" type="ORF">GDO86_017988</name>
</gene>
<feature type="region of interest" description="Disordered" evidence="2">
    <location>
        <begin position="62"/>
        <end position="168"/>
    </location>
</feature>
<dbReference type="InterPro" id="IPR039482">
    <property type="entry name" value="NYAP_N"/>
</dbReference>
<dbReference type="PANTHER" id="PTHR22633">
    <property type="entry name" value="NEURONAL TYROSINE-PHOSPHORYLATED PHOSPHOINOSITIDE-3-KINASE ADAPTER 2-RELATED"/>
    <property type="match status" value="1"/>
</dbReference>
<feature type="domain" description="Neuronal tyrosine-phosphorylated phosphoinositide-3-kinase adapter N-terminal" evidence="3">
    <location>
        <begin position="23"/>
        <end position="119"/>
    </location>
</feature>
<evidence type="ECO:0000313" key="6">
    <source>
        <dbReference type="Proteomes" id="UP000812440"/>
    </source>
</evidence>
<keyword evidence="1" id="KW-0597">Phosphoprotein</keyword>
<evidence type="ECO:0000259" key="4">
    <source>
        <dbReference type="Pfam" id="PF15452"/>
    </source>
</evidence>
<dbReference type="OrthoDB" id="9832999at2759"/>